<dbReference type="EC" id="3.4.19.12" evidence="2"/>
<evidence type="ECO:0000256" key="5">
    <source>
        <dbReference type="ARBA" id="ARBA00022801"/>
    </source>
</evidence>
<dbReference type="PANTHER" id="PTHR13291">
    <property type="entry name" value="JOSEPHIN 1, 2"/>
    <property type="match status" value="1"/>
</dbReference>
<comment type="caution">
    <text evidence="6">Lacks conserved residue(s) required for the propagation of feature annotation.</text>
</comment>
<keyword evidence="4" id="KW-0833">Ubl conjugation pathway</keyword>
<proteinExistence type="predicted"/>
<evidence type="ECO:0000256" key="4">
    <source>
        <dbReference type="ARBA" id="ARBA00022786"/>
    </source>
</evidence>
<dbReference type="Proteomes" id="UP000692954">
    <property type="component" value="Unassembled WGS sequence"/>
</dbReference>
<dbReference type="GO" id="GO:0006508">
    <property type="term" value="P:proteolysis"/>
    <property type="evidence" value="ECO:0007669"/>
    <property type="project" value="UniProtKB-KW"/>
</dbReference>
<keyword evidence="5" id="KW-0378">Hydrolase</keyword>
<reference evidence="8" key="1">
    <citation type="submission" date="2021-01" db="EMBL/GenBank/DDBJ databases">
        <authorList>
            <consortium name="Genoscope - CEA"/>
            <person name="William W."/>
        </authorList>
    </citation>
    <scope>NUCLEOTIDE SEQUENCE</scope>
</reference>
<dbReference type="OrthoDB" id="298092at2759"/>
<gene>
    <name evidence="8" type="ORF">PSON_ATCC_30995.1.T0450178</name>
</gene>
<evidence type="ECO:0000256" key="1">
    <source>
        <dbReference type="ARBA" id="ARBA00000707"/>
    </source>
</evidence>
<evidence type="ECO:0000259" key="7">
    <source>
        <dbReference type="PROSITE" id="PS50957"/>
    </source>
</evidence>
<dbReference type="PROSITE" id="PS50957">
    <property type="entry name" value="JOSEPHIN"/>
    <property type="match status" value="1"/>
</dbReference>
<sequence length="171" mass="20622">MQQHQTQVLRRCGLHAVNNLLQQDKYTRADFENLANEIKQQTKQSHCTYYLGNYDINVIEKALLKENLELMWINQTQTIDIELLRDQQVYGLLINVIKEKSLIERICSWDPRHWISIRKIVNANNQLEFYYHDSQESVYRHEKDEKKMIQMLIDFQKNKDNCLLLVKRKIN</sequence>
<dbReference type="Pfam" id="PF02099">
    <property type="entry name" value="Josephin"/>
    <property type="match status" value="1"/>
</dbReference>
<evidence type="ECO:0000256" key="2">
    <source>
        <dbReference type="ARBA" id="ARBA00012759"/>
    </source>
</evidence>
<keyword evidence="3" id="KW-0645">Protease</keyword>
<dbReference type="GO" id="GO:0004843">
    <property type="term" value="F:cysteine-type deubiquitinase activity"/>
    <property type="evidence" value="ECO:0007669"/>
    <property type="project" value="UniProtKB-EC"/>
</dbReference>
<evidence type="ECO:0000313" key="8">
    <source>
        <dbReference type="EMBL" id="CAD8083619.1"/>
    </source>
</evidence>
<dbReference type="InterPro" id="IPR040053">
    <property type="entry name" value="JOSD1/2"/>
</dbReference>
<dbReference type="InterPro" id="IPR006155">
    <property type="entry name" value="Josephin"/>
</dbReference>
<dbReference type="EMBL" id="CAJJDN010000045">
    <property type="protein sequence ID" value="CAD8083619.1"/>
    <property type="molecule type" value="Genomic_DNA"/>
</dbReference>
<feature type="domain" description="Josephin" evidence="7">
    <location>
        <begin position="1"/>
        <end position="171"/>
    </location>
</feature>
<organism evidence="8 9">
    <name type="scientific">Paramecium sonneborni</name>
    <dbReference type="NCBI Taxonomy" id="65129"/>
    <lineage>
        <taxon>Eukaryota</taxon>
        <taxon>Sar</taxon>
        <taxon>Alveolata</taxon>
        <taxon>Ciliophora</taxon>
        <taxon>Intramacronucleata</taxon>
        <taxon>Oligohymenophorea</taxon>
        <taxon>Peniculida</taxon>
        <taxon>Parameciidae</taxon>
        <taxon>Paramecium</taxon>
    </lineage>
</organism>
<dbReference type="GO" id="GO:0016579">
    <property type="term" value="P:protein deubiquitination"/>
    <property type="evidence" value="ECO:0007669"/>
    <property type="project" value="InterPro"/>
</dbReference>
<evidence type="ECO:0000256" key="6">
    <source>
        <dbReference type="PROSITE-ProRule" id="PRU00331"/>
    </source>
</evidence>
<dbReference type="AlphaFoldDB" id="A0A8S1MV57"/>
<accession>A0A8S1MV57</accession>
<evidence type="ECO:0000313" key="9">
    <source>
        <dbReference type="Proteomes" id="UP000692954"/>
    </source>
</evidence>
<comment type="caution">
    <text evidence="8">The sequence shown here is derived from an EMBL/GenBank/DDBJ whole genome shotgun (WGS) entry which is preliminary data.</text>
</comment>
<evidence type="ECO:0000256" key="3">
    <source>
        <dbReference type="ARBA" id="ARBA00022670"/>
    </source>
</evidence>
<name>A0A8S1MV57_9CILI</name>
<dbReference type="PANTHER" id="PTHR13291:SF0">
    <property type="entry name" value="JOSEPHIN-LIKE PROTEIN"/>
    <property type="match status" value="1"/>
</dbReference>
<comment type="catalytic activity">
    <reaction evidence="1">
        <text>Thiol-dependent hydrolysis of ester, thioester, amide, peptide and isopeptide bonds formed by the C-terminal Gly of ubiquitin (a 76-residue protein attached to proteins as an intracellular targeting signal).</text>
        <dbReference type="EC" id="3.4.19.12"/>
    </reaction>
</comment>
<keyword evidence="9" id="KW-1185">Reference proteome</keyword>
<protein>
    <recommendedName>
        <fullName evidence="2">ubiquitinyl hydrolase 1</fullName>
        <ecNumber evidence="2">3.4.19.12</ecNumber>
    </recommendedName>
</protein>
<dbReference type="SMART" id="SM01246">
    <property type="entry name" value="Josephin"/>
    <property type="match status" value="1"/>
</dbReference>